<evidence type="ECO:0000259" key="2">
    <source>
        <dbReference type="Pfam" id="PF18935"/>
    </source>
</evidence>
<feature type="signal peptide" evidence="1">
    <location>
        <begin position="1"/>
        <end position="19"/>
    </location>
</feature>
<feature type="domain" description="DUF5683" evidence="2">
    <location>
        <begin position="52"/>
        <end position="196"/>
    </location>
</feature>
<keyword evidence="4" id="KW-1185">Reference proteome</keyword>
<sequence length="196" mass="22350">MIKFFFCVLFTLSLQFSYAQQDTLSVEEKESLMLEELKNTEDEGFGINLYDPLAPSKAAFYSAVVPGLGQVYNRSYWKVPLVYAAIGTTAYFFIDNNKQYNRYRDAYKQRLTGQIDEFDGVLSNQNLIDAQKQFRSNRDLSLLLVFGAYVLNIVDANVDAHLQQFNVTENLSLKPEAQQNFLTGGLNFGLSLNFKL</sequence>
<gene>
    <name evidence="3" type="ORF">G7034_08540</name>
</gene>
<name>A0A967AJ70_9FLAO</name>
<reference evidence="3" key="1">
    <citation type="submission" date="2020-03" db="EMBL/GenBank/DDBJ databases">
        <title>Psychroflexus Maritimus sp. nov., isolate from marine sediment.</title>
        <authorList>
            <person name="Zhong Y.-L."/>
        </authorList>
    </citation>
    <scope>NUCLEOTIDE SEQUENCE</scope>
    <source>
        <strain evidence="3">C1</strain>
    </source>
</reference>
<evidence type="ECO:0000313" key="4">
    <source>
        <dbReference type="Proteomes" id="UP000643701"/>
    </source>
</evidence>
<dbReference type="AlphaFoldDB" id="A0A967AJ70"/>
<dbReference type="RefSeq" id="WP_166400547.1">
    <property type="nucleotide sequence ID" value="NZ_JAANAS010000061.1"/>
</dbReference>
<evidence type="ECO:0000313" key="3">
    <source>
        <dbReference type="EMBL" id="NGZ90300.1"/>
    </source>
</evidence>
<comment type="caution">
    <text evidence="3">The sequence shown here is derived from an EMBL/GenBank/DDBJ whole genome shotgun (WGS) entry which is preliminary data.</text>
</comment>
<dbReference type="Proteomes" id="UP000643701">
    <property type="component" value="Unassembled WGS sequence"/>
</dbReference>
<keyword evidence="1" id="KW-0732">Signal</keyword>
<evidence type="ECO:0000256" key="1">
    <source>
        <dbReference type="SAM" id="SignalP"/>
    </source>
</evidence>
<accession>A0A967AJ70</accession>
<organism evidence="3 4">
    <name type="scientific">Psychroflexus maritimus</name>
    <dbReference type="NCBI Taxonomy" id="2714865"/>
    <lineage>
        <taxon>Bacteria</taxon>
        <taxon>Pseudomonadati</taxon>
        <taxon>Bacteroidota</taxon>
        <taxon>Flavobacteriia</taxon>
        <taxon>Flavobacteriales</taxon>
        <taxon>Flavobacteriaceae</taxon>
        <taxon>Psychroflexus</taxon>
    </lineage>
</organism>
<protein>
    <recommendedName>
        <fullName evidence="2">DUF5683 domain-containing protein</fullName>
    </recommendedName>
</protein>
<proteinExistence type="predicted"/>
<dbReference type="Pfam" id="PF18935">
    <property type="entry name" value="DUF5683"/>
    <property type="match status" value="1"/>
</dbReference>
<dbReference type="InterPro" id="IPR043738">
    <property type="entry name" value="DUF5683"/>
</dbReference>
<dbReference type="EMBL" id="JAANAS010000061">
    <property type="protein sequence ID" value="NGZ90300.1"/>
    <property type="molecule type" value="Genomic_DNA"/>
</dbReference>
<feature type="chain" id="PRO_5036872153" description="DUF5683 domain-containing protein" evidence="1">
    <location>
        <begin position="20"/>
        <end position="196"/>
    </location>
</feature>